<proteinExistence type="predicted"/>
<dbReference type="AlphaFoldDB" id="A0AAV4QWM8"/>
<evidence type="ECO:0000256" key="1">
    <source>
        <dbReference type="SAM" id="Phobius"/>
    </source>
</evidence>
<keyword evidence="1" id="KW-0472">Membrane</keyword>
<protein>
    <submittedName>
        <fullName evidence="2">Uncharacterized protein</fullName>
    </submittedName>
</protein>
<dbReference type="EMBL" id="BPLR01006982">
    <property type="protein sequence ID" value="GIY13684.1"/>
    <property type="molecule type" value="Genomic_DNA"/>
</dbReference>
<keyword evidence="1" id="KW-0812">Transmembrane</keyword>
<sequence length="89" mass="10024">MKCGHLIDPEALSEKIFIPSAHLPMHYSNSEILEHHHAAVTHDYSSLRGFGPVEGIAVAVYIFLIIKIFHVRLTGAREYVWLSNLGDIE</sequence>
<evidence type="ECO:0000313" key="3">
    <source>
        <dbReference type="Proteomes" id="UP001054945"/>
    </source>
</evidence>
<comment type="caution">
    <text evidence="2">The sequence shown here is derived from an EMBL/GenBank/DDBJ whole genome shotgun (WGS) entry which is preliminary data.</text>
</comment>
<dbReference type="Proteomes" id="UP001054945">
    <property type="component" value="Unassembled WGS sequence"/>
</dbReference>
<accession>A0AAV4QWM8</accession>
<reference evidence="2 3" key="1">
    <citation type="submission" date="2021-06" db="EMBL/GenBank/DDBJ databases">
        <title>Caerostris extrusa draft genome.</title>
        <authorList>
            <person name="Kono N."/>
            <person name="Arakawa K."/>
        </authorList>
    </citation>
    <scope>NUCLEOTIDE SEQUENCE [LARGE SCALE GENOMIC DNA]</scope>
</reference>
<name>A0AAV4QWM8_CAEEX</name>
<organism evidence="2 3">
    <name type="scientific">Caerostris extrusa</name>
    <name type="common">Bark spider</name>
    <name type="synonym">Caerostris bankana</name>
    <dbReference type="NCBI Taxonomy" id="172846"/>
    <lineage>
        <taxon>Eukaryota</taxon>
        <taxon>Metazoa</taxon>
        <taxon>Ecdysozoa</taxon>
        <taxon>Arthropoda</taxon>
        <taxon>Chelicerata</taxon>
        <taxon>Arachnida</taxon>
        <taxon>Araneae</taxon>
        <taxon>Araneomorphae</taxon>
        <taxon>Entelegynae</taxon>
        <taxon>Araneoidea</taxon>
        <taxon>Araneidae</taxon>
        <taxon>Caerostris</taxon>
    </lineage>
</organism>
<feature type="transmembrane region" description="Helical" evidence="1">
    <location>
        <begin position="50"/>
        <end position="69"/>
    </location>
</feature>
<keyword evidence="3" id="KW-1185">Reference proteome</keyword>
<keyword evidence="1" id="KW-1133">Transmembrane helix</keyword>
<gene>
    <name evidence="2" type="ORF">CEXT_748671</name>
</gene>
<evidence type="ECO:0000313" key="2">
    <source>
        <dbReference type="EMBL" id="GIY13684.1"/>
    </source>
</evidence>